<evidence type="ECO:0000256" key="2">
    <source>
        <dbReference type="ARBA" id="ARBA00022448"/>
    </source>
</evidence>
<dbReference type="EMBL" id="BAAAQK010000023">
    <property type="protein sequence ID" value="GAA1868643.1"/>
    <property type="molecule type" value="Genomic_DNA"/>
</dbReference>
<keyword evidence="6" id="KW-0411">Iron-sulfur</keyword>
<dbReference type="Gene3D" id="3.30.70.20">
    <property type="match status" value="1"/>
</dbReference>
<keyword evidence="9" id="KW-1185">Reference proteome</keyword>
<keyword evidence="4" id="KW-0249">Electron transport</keyword>
<proteinExistence type="predicted"/>
<keyword evidence="2" id="KW-0813">Transport</keyword>
<dbReference type="PANTHER" id="PTHR36923:SF3">
    <property type="entry name" value="FERREDOXIN"/>
    <property type="match status" value="1"/>
</dbReference>
<keyword evidence="5" id="KW-0408">Iron</keyword>
<name>A0ABN2NH03_9PSEU</name>
<evidence type="ECO:0000313" key="9">
    <source>
        <dbReference type="Proteomes" id="UP001500449"/>
    </source>
</evidence>
<protein>
    <recommendedName>
        <fullName evidence="10">Ferredoxin</fullName>
    </recommendedName>
</protein>
<dbReference type="Pfam" id="PF13459">
    <property type="entry name" value="Fer4_15"/>
    <property type="match status" value="1"/>
</dbReference>
<evidence type="ECO:0000256" key="7">
    <source>
        <dbReference type="ARBA" id="ARBA00023291"/>
    </source>
</evidence>
<dbReference type="InterPro" id="IPR051269">
    <property type="entry name" value="Fe-S_cluster_ET"/>
</dbReference>
<evidence type="ECO:0000256" key="5">
    <source>
        <dbReference type="ARBA" id="ARBA00023004"/>
    </source>
</evidence>
<dbReference type="Proteomes" id="UP001500449">
    <property type="component" value="Unassembled WGS sequence"/>
</dbReference>
<evidence type="ECO:0000313" key="8">
    <source>
        <dbReference type="EMBL" id="GAA1868643.1"/>
    </source>
</evidence>
<dbReference type="PANTHER" id="PTHR36923">
    <property type="entry name" value="FERREDOXIN"/>
    <property type="match status" value="1"/>
</dbReference>
<keyword evidence="7" id="KW-0003">3Fe-4S</keyword>
<organism evidence="8 9">
    <name type="scientific">Pseudonocardia ailaonensis</name>
    <dbReference type="NCBI Taxonomy" id="367279"/>
    <lineage>
        <taxon>Bacteria</taxon>
        <taxon>Bacillati</taxon>
        <taxon>Actinomycetota</taxon>
        <taxon>Actinomycetes</taxon>
        <taxon>Pseudonocardiales</taxon>
        <taxon>Pseudonocardiaceae</taxon>
        <taxon>Pseudonocardia</taxon>
    </lineage>
</organism>
<comment type="caution">
    <text evidence="8">The sequence shown here is derived from an EMBL/GenBank/DDBJ whole genome shotgun (WGS) entry which is preliminary data.</text>
</comment>
<evidence type="ECO:0000256" key="3">
    <source>
        <dbReference type="ARBA" id="ARBA00022723"/>
    </source>
</evidence>
<comment type="cofactor">
    <cofactor evidence="1">
        <name>[3Fe-4S] cluster</name>
        <dbReference type="ChEBI" id="CHEBI:21137"/>
    </cofactor>
</comment>
<evidence type="ECO:0000256" key="1">
    <source>
        <dbReference type="ARBA" id="ARBA00001927"/>
    </source>
</evidence>
<evidence type="ECO:0000256" key="4">
    <source>
        <dbReference type="ARBA" id="ARBA00022982"/>
    </source>
</evidence>
<reference evidence="8 9" key="1">
    <citation type="journal article" date="2019" name="Int. J. Syst. Evol. Microbiol.">
        <title>The Global Catalogue of Microorganisms (GCM) 10K type strain sequencing project: providing services to taxonomists for standard genome sequencing and annotation.</title>
        <authorList>
            <consortium name="The Broad Institute Genomics Platform"/>
            <consortium name="The Broad Institute Genome Sequencing Center for Infectious Disease"/>
            <person name="Wu L."/>
            <person name="Ma J."/>
        </authorList>
    </citation>
    <scope>NUCLEOTIDE SEQUENCE [LARGE SCALE GENOMIC DNA]</scope>
    <source>
        <strain evidence="8 9">JCM 16009</strain>
    </source>
</reference>
<sequence length="63" mass="6777">MKLHVEWTECEGHGMCVQHVPELVDLDDEGTLTLLREDFGEPEAAAVRSAVAACPKAALSIGE</sequence>
<accession>A0ABN2NH03</accession>
<dbReference type="SUPFAM" id="SSF54862">
    <property type="entry name" value="4Fe-4S ferredoxins"/>
    <property type="match status" value="1"/>
</dbReference>
<dbReference type="RefSeq" id="WP_344423616.1">
    <property type="nucleotide sequence ID" value="NZ_BAAAQK010000023.1"/>
</dbReference>
<keyword evidence="3" id="KW-0479">Metal-binding</keyword>
<gene>
    <name evidence="8" type="ORF">GCM10009836_56440</name>
</gene>
<evidence type="ECO:0000256" key="6">
    <source>
        <dbReference type="ARBA" id="ARBA00023014"/>
    </source>
</evidence>
<evidence type="ECO:0008006" key="10">
    <source>
        <dbReference type="Google" id="ProtNLM"/>
    </source>
</evidence>